<dbReference type="Proteomes" id="UP000321080">
    <property type="component" value="Unassembled WGS sequence"/>
</dbReference>
<accession>A0A5C7GEV9</accession>
<name>A0A5C7GEV9_9FLAO</name>
<organism evidence="1 2">
    <name type="scientific">Seonamhaeicola maritimus</name>
    <dbReference type="NCBI Taxonomy" id="2591822"/>
    <lineage>
        <taxon>Bacteria</taxon>
        <taxon>Pseudomonadati</taxon>
        <taxon>Bacteroidota</taxon>
        <taxon>Flavobacteriia</taxon>
        <taxon>Flavobacteriales</taxon>
        <taxon>Flavobacteriaceae</taxon>
    </lineage>
</organism>
<dbReference type="PANTHER" id="PTHR47923">
    <property type="entry name" value="INSERTION ELEMENT IS1 1 PROTEIN INSA-RELATED"/>
    <property type="match status" value="1"/>
</dbReference>
<dbReference type="AlphaFoldDB" id="A0A5C7GEV9"/>
<dbReference type="OrthoDB" id="1086493at2"/>
<gene>
    <name evidence="1" type="ORF">FUA22_13980</name>
</gene>
<reference evidence="1 2" key="1">
    <citation type="submission" date="2019-08" db="EMBL/GenBank/DDBJ databases">
        <title>Seonamhaeicola sediminis sp. nov., isolated from marine sediment.</title>
        <authorList>
            <person name="Cao W.R."/>
        </authorList>
    </citation>
    <scope>NUCLEOTIDE SEQUENCE [LARGE SCALE GENOMIC DNA]</scope>
    <source>
        <strain evidence="1 2">1505</strain>
    </source>
</reference>
<evidence type="ECO:0000313" key="1">
    <source>
        <dbReference type="EMBL" id="TXG35610.1"/>
    </source>
</evidence>
<dbReference type="EMBL" id="VRKQ01000016">
    <property type="protein sequence ID" value="TXG35610.1"/>
    <property type="molecule type" value="Genomic_DNA"/>
</dbReference>
<sequence length="151" mass="17367">MECRYCKGVCIKNGLQSNGKQRYKCNHCHRSQQLCYSYQAYYVNTNHKIYKLVINSCGVSDMSRVLGISRNTISKRILELSQRISPPKLDETGQAYEVDELKVKCHQVENCWVTYGINKKIKQVVSFVIGGRSREYLGVVTETIMGWIETS</sequence>
<dbReference type="InterPro" id="IPR051252">
    <property type="entry name" value="IS1_transposase_InsA"/>
</dbReference>
<proteinExistence type="predicted"/>
<dbReference type="PANTHER" id="PTHR47923:SF1">
    <property type="entry name" value="INSERTION ELEMENT IS1 1 PROTEIN INSA-RELATED"/>
    <property type="match status" value="1"/>
</dbReference>
<evidence type="ECO:0000313" key="2">
    <source>
        <dbReference type="Proteomes" id="UP000321080"/>
    </source>
</evidence>
<keyword evidence="2" id="KW-1185">Reference proteome</keyword>
<protein>
    <submittedName>
        <fullName evidence="1">IS1 family transposase</fullName>
    </submittedName>
</protein>
<dbReference type="GO" id="GO:0006313">
    <property type="term" value="P:DNA transposition"/>
    <property type="evidence" value="ECO:0007669"/>
    <property type="project" value="TreeGrafter"/>
</dbReference>
<dbReference type="RefSeq" id="WP_147769219.1">
    <property type="nucleotide sequence ID" value="NZ_VRKQ01000016.1"/>
</dbReference>
<comment type="caution">
    <text evidence="1">The sequence shown here is derived from an EMBL/GenBank/DDBJ whole genome shotgun (WGS) entry which is preliminary data.</text>
</comment>